<proteinExistence type="predicted"/>
<protein>
    <recommendedName>
        <fullName evidence="4">DNA methylase N-4/N-6 domain-containing protein</fullName>
    </recommendedName>
</protein>
<feature type="compositionally biased region" description="Basic and acidic residues" evidence="1">
    <location>
        <begin position="710"/>
        <end position="719"/>
    </location>
</feature>
<evidence type="ECO:0000256" key="1">
    <source>
        <dbReference type="SAM" id="MobiDB-lite"/>
    </source>
</evidence>
<feature type="compositionally biased region" description="Basic and acidic residues" evidence="1">
    <location>
        <begin position="648"/>
        <end position="674"/>
    </location>
</feature>
<dbReference type="SUPFAM" id="SSF53335">
    <property type="entry name" value="S-adenosyl-L-methionine-dependent methyltransferases"/>
    <property type="match status" value="1"/>
</dbReference>
<reference evidence="2" key="1">
    <citation type="submission" date="2020-06" db="EMBL/GenBank/DDBJ databases">
        <title>WGS assembly of Ceratodon purpureus strain R40.</title>
        <authorList>
            <person name="Carey S.B."/>
            <person name="Jenkins J."/>
            <person name="Shu S."/>
            <person name="Lovell J.T."/>
            <person name="Sreedasyam A."/>
            <person name="Maumus F."/>
            <person name="Tiley G.P."/>
            <person name="Fernandez-Pozo N."/>
            <person name="Barry K."/>
            <person name="Chen C."/>
            <person name="Wang M."/>
            <person name="Lipzen A."/>
            <person name="Daum C."/>
            <person name="Saski C.A."/>
            <person name="Payton A.C."/>
            <person name="Mcbreen J.C."/>
            <person name="Conrad R.E."/>
            <person name="Kollar L.M."/>
            <person name="Olsson S."/>
            <person name="Huttunen S."/>
            <person name="Landis J.B."/>
            <person name="Wickett N.J."/>
            <person name="Johnson M.G."/>
            <person name="Rensing S.A."/>
            <person name="Grimwood J."/>
            <person name="Schmutz J."/>
            <person name="Mcdaniel S.F."/>
        </authorList>
    </citation>
    <scope>NUCLEOTIDE SEQUENCE</scope>
    <source>
        <strain evidence="2">R40</strain>
    </source>
</reference>
<accession>A0A8T0H857</accession>
<feature type="region of interest" description="Disordered" evidence="1">
    <location>
        <begin position="648"/>
        <end position="719"/>
    </location>
</feature>
<evidence type="ECO:0000313" key="2">
    <source>
        <dbReference type="EMBL" id="KAG0566544.1"/>
    </source>
</evidence>
<name>A0A8T0H857_CERPU</name>
<keyword evidence="3" id="KW-1185">Reference proteome</keyword>
<sequence>NNDPTIDWGEAEPCNEDDAFEKTIDRSIDLNPTVTSFEKFQETLFGQLNISKHFEIQKIKPLRLEIPLCRLKPTSWVRQALPADVQTVYDGFHIGNWGTNFWVTCSGSPGKYPAEGFKDVARWQSVSDQFDSELQELCKSDPGNIGMYEKMIGHHVNVWDGNHRALAWMKHIQDNNGEPIKVNCFVLNDSEADRGWISNFMRDINDGTSNTTVKKQLAHVLYEVMQIAKREPKEYRHYFTEPEMDRINDVCKGRWYNMTCDAVTEVYFKREITLAERAGVKALKDDVQNPTPQEIEQAKFDGAAPIRKEKLDYMKKIFRLCNPKYHPHLADELDAHMRQPPRKTGAMTIDNLGILVGAQGVDIHTVLKLWNGSSADKERYHFPDSDFTRAAFQKWLNRRAWWEQMGKRAFEIVTDLVKKSKPEKGVGIVRPEEVRPFFDKYFDKVMVYGFLQFFPEIFKPDGGPVRHKCWEDQSNYDLGEKAVRRFVMRFVRWICETTSLLPRESGDLSKFPVFADWLRVSEEGVYTAEQMFNFDPPHLKWLGWYIENFPDVQGFMDVNDEAILSCVIKEIESVESAPFSEKAQALEATLEEFKDLAKAEGDEDSGDSTELIAQKTGREVPVDQSQIQDASGIIANVLAEVMNVPSSVHEEGNTKIGSDGREVASSSHSHDLRPRNVPQEGTDKDVLLPNSSLPGTSQRKQSSKLGKSRSKPEPGRLLPEKYEAQKIEGVAPTIKLSMNYSFASFVEGMKRSDFNTLLGAIKQINGGTLRQHNRVWSPHCVDLIVCDTPDNSPVPDVEIKGKSETPPWNMVRRTTFPAIFHAAESLLADTGFILLFVPAEEQPTLMSPSWASNWECMRTFYVINHRPFFPRWKRLFKAKVLRRRSMSHMEFRFNEIASKVMDWNPESSDVLENVVTDVNLLRCKETVSYRGSKQKSPAFMESMIEICTGKGSAVLDLTGGIGSSVRACELSGRHVLALEEDEDAYNMCLNEFPVKRAHDKGLEDNRILTLQQHFAELDGQFSQSTSQAALSGSSHGLAD</sequence>
<evidence type="ECO:0008006" key="4">
    <source>
        <dbReference type="Google" id="ProtNLM"/>
    </source>
</evidence>
<dbReference type="InterPro" id="IPR029063">
    <property type="entry name" value="SAM-dependent_MTases_sf"/>
</dbReference>
<feature type="compositionally biased region" description="Polar residues" evidence="1">
    <location>
        <begin position="689"/>
        <end position="705"/>
    </location>
</feature>
<organism evidence="2 3">
    <name type="scientific">Ceratodon purpureus</name>
    <name type="common">Fire moss</name>
    <name type="synonym">Dicranum purpureum</name>
    <dbReference type="NCBI Taxonomy" id="3225"/>
    <lineage>
        <taxon>Eukaryota</taxon>
        <taxon>Viridiplantae</taxon>
        <taxon>Streptophyta</taxon>
        <taxon>Embryophyta</taxon>
        <taxon>Bryophyta</taxon>
        <taxon>Bryophytina</taxon>
        <taxon>Bryopsida</taxon>
        <taxon>Dicranidae</taxon>
        <taxon>Pseudoditrichales</taxon>
        <taxon>Ditrichaceae</taxon>
        <taxon>Ceratodon</taxon>
    </lineage>
</organism>
<comment type="caution">
    <text evidence="2">The sequence shown here is derived from an EMBL/GenBank/DDBJ whole genome shotgun (WGS) entry which is preliminary data.</text>
</comment>
<evidence type="ECO:0000313" key="3">
    <source>
        <dbReference type="Proteomes" id="UP000822688"/>
    </source>
</evidence>
<feature type="non-terminal residue" evidence="2">
    <location>
        <position position="1"/>
    </location>
</feature>
<dbReference type="EMBL" id="CM026428">
    <property type="protein sequence ID" value="KAG0566544.1"/>
    <property type="molecule type" value="Genomic_DNA"/>
</dbReference>
<dbReference type="Proteomes" id="UP000822688">
    <property type="component" value="Chromosome 7"/>
</dbReference>
<gene>
    <name evidence="2" type="ORF">KC19_7G071500</name>
</gene>
<dbReference type="Gene3D" id="3.40.50.150">
    <property type="entry name" value="Vaccinia Virus protein VP39"/>
    <property type="match status" value="1"/>
</dbReference>
<dbReference type="AlphaFoldDB" id="A0A8T0H857"/>